<accession>A0AA37H8C0</accession>
<keyword evidence="7 8" id="KW-0472">Membrane</keyword>
<feature type="transmembrane region" description="Helical" evidence="8">
    <location>
        <begin position="234"/>
        <end position="258"/>
    </location>
</feature>
<keyword evidence="10" id="KW-1185">Reference proteome</keyword>
<evidence type="ECO:0000256" key="5">
    <source>
        <dbReference type="ARBA" id="ARBA00022692"/>
    </source>
</evidence>
<evidence type="ECO:0000256" key="4">
    <source>
        <dbReference type="ARBA" id="ARBA00022475"/>
    </source>
</evidence>
<dbReference type="InterPro" id="IPR004776">
    <property type="entry name" value="Mem_transp_PIN-like"/>
</dbReference>
<evidence type="ECO:0000256" key="7">
    <source>
        <dbReference type="ARBA" id="ARBA00023136"/>
    </source>
</evidence>
<dbReference type="Proteomes" id="UP001055286">
    <property type="component" value="Unassembled WGS sequence"/>
</dbReference>
<evidence type="ECO:0000313" key="9">
    <source>
        <dbReference type="EMBL" id="GJD61124.1"/>
    </source>
</evidence>
<dbReference type="Gene3D" id="1.20.1530.20">
    <property type="match status" value="1"/>
</dbReference>
<dbReference type="EMBL" id="BPQJ01000004">
    <property type="protein sequence ID" value="GJD61124.1"/>
    <property type="molecule type" value="Genomic_DNA"/>
</dbReference>
<evidence type="ECO:0000256" key="1">
    <source>
        <dbReference type="ARBA" id="ARBA00004651"/>
    </source>
</evidence>
<feature type="transmembrane region" description="Helical" evidence="8">
    <location>
        <begin position="131"/>
        <end position="153"/>
    </location>
</feature>
<feature type="transmembrane region" description="Helical" evidence="8">
    <location>
        <begin position="205"/>
        <end position="225"/>
    </location>
</feature>
<dbReference type="PANTHER" id="PTHR36838">
    <property type="entry name" value="AUXIN EFFLUX CARRIER FAMILY PROTEIN"/>
    <property type="match status" value="1"/>
</dbReference>
<organism evidence="9 10">
    <name type="scientific">Methylobacterium frigidaeris</name>
    <dbReference type="NCBI Taxonomy" id="2038277"/>
    <lineage>
        <taxon>Bacteria</taxon>
        <taxon>Pseudomonadati</taxon>
        <taxon>Pseudomonadota</taxon>
        <taxon>Alphaproteobacteria</taxon>
        <taxon>Hyphomicrobiales</taxon>
        <taxon>Methylobacteriaceae</taxon>
        <taxon>Methylobacterium</taxon>
    </lineage>
</organism>
<comment type="similarity">
    <text evidence="2">Belongs to the auxin efflux carrier (TC 2.A.69) family.</text>
</comment>
<name>A0AA37H8C0_9HYPH</name>
<dbReference type="PANTHER" id="PTHR36838:SF1">
    <property type="entry name" value="SLR1864 PROTEIN"/>
    <property type="match status" value="1"/>
</dbReference>
<keyword evidence="4" id="KW-1003">Cell membrane</keyword>
<reference evidence="9" key="1">
    <citation type="journal article" date="2016" name="Front. Microbiol.">
        <title>Genome Sequence of the Piezophilic, Mesophilic Sulfate-Reducing Bacterium Desulfovibrio indicus J2T.</title>
        <authorList>
            <person name="Cao J."/>
            <person name="Maignien L."/>
            <person name="Shao Z."/>
            <person name="Alain K."/>
            <person name="Jebbar M."/>
        </authorList>
    </citation>
    <scope>NUCLEOTIDE SEQUENCE</scope>
    <source>
        <strain evidence="9">JCM 32048</strain>
    </source>
</reference>
<reference evidence="9" key="2">
    <citation type="submission" date="2021-08" db="EMBL/GenBank/DDBJ databases">
        <authorList>
            <person name="Tani A."/>
            <person name="Ola A."/>
            <person name="Ogura Y."/>
            <person name="Katsura K."/>
            <person name="Hayashi T."/>
        </authorList>
    </citation>
    <scope>NUCLEOTIDE SEQUENCE</scope>
    <source>
        <strain evidence="9">JCM 32048</strain>
    </source>
</reference>
<keyword evidence="3" id="KW-0813">Transport</keyword>
<comment type="caution">
    <text evidence="9">The sequence shown here is derived from an EMBL/GenBank/DDBJ whole genome shotgun (WGS) entry which is preliminary data.</text>
</comment>
<sequence>MSHLATIASTLVSVILPVFGLIVIGRLIIRFGVVDKGETNGLTSLIFWILLPSLLFLSIVGNRTSPRLDVIGIYFAVALPLFALSVLGGIALMRMTVAQAAVFGLNAAFGNTVLLGIPIVGAIWGAAGLTILLSIIAAHSLLLLPAATVLVELDRGGHRRDLVRTVRDTVVGSLKNPIISSIMAATAWNWTGIPVPEALRRILELLAQAAPALALISLGASLPVLRRGNVGPPVLAAVAIKLAVMPLCMGLAVAAASIPQPASIIMIVTAAMPTGANAFLLAHRSGAMMEVSAATVVVATVVSVATLTAIISAAI</sequence>
<feature type="transmembrane region" description="Helical" evidence="8">
    <location>
        <begin position="71"/>
        <end position="93"/>
    </location>
</feature>
<gene>
    <name evidence="9" type="ORF">MPEAHAMD_1264</name>
</gene>
<feature type="transmembrane region" description="Helical" evidence="8">
    <location>
        <begin position="264"/>
        <end position="282"/>
    </location>
</feature>
<dbReference type="Pfam" id="PF03547">
    <property type="entry name" value="Mem_trans"/>
    <property type="match status" value="1"/>
</dbReference>
<evidence type="ECO:0000256" key="6">
    <source>
        <dbReference type="ARBA" id="ARBA00022989"/>
    </source>
</evidence>
<evidence type="ECO:0000256" key="8">
    <source>
        <dbReference type="SAM" id="Phobius"/>
    </source>
</evidence>
<keyword evidence="5 8" id="KW-0812">Transmembrane</keyword>
<feature type="transmembrane region" description="Helical" evidence="8">
    <location>
        <begin position="6"/>
        <end position="29"/>
    </location>
</feature>
<keyword evidence="6 8" id="KW-1133">Transmembrane helix</keyword>
<dbReference type="RefSeq" id="WP_238190093.1">
    <property type="nucleotide sequence ID" value="NZ_BPQJ01000004.1"/>
</dbReference>
<feature type="transmembrane region" description="Helical" evidence="8">
    <location>
        <begin position="41"/>
        <end position="59"/>
    </location>
</feature>
<dbReference type="InterPro" id="IPR038770">
    <property type="entry name" value="Na+/solute_symporter_sf"/>
</dbReference>
<evidence type="ECO:0008006" key="11">
    <source>
        <dbReference type="Google" id="ProtNLM"/>
    </source>
</evidence>
<feature type="transmembrane region" description="Helical" evidence="8">
    <location>
        <begin position="100"/>
        <end position="125"/>
    </location>
</feature>
<evidence type="ECO:0000256" key="2">
    <source>
        <dbReference type="ARBA" id="ARBA00010145"/>
    </source>
</evidence>
<feature type="transmembrane region" description="Helical" evidence="8">
    <location>
        <begin position="294"/>
        <end position="314"/>
    </location>
</feature>
<proteinExistence type="inferred from homology"/>
<protein>
    <recommendedName>
        <fullName evidence="11">Transporter</fullName>
    </recommendedName>
</protein>
<evidence type="ECO:0000313" key="10">
    <source>
        <dbReference type="Proteomes" id="UP001055286"/>
    </source>
</evidence>
<dbReference type="AlphaFoldDB" id="A0AA37H8C0"/>
<dbReference type="GO" id="GO:0055085">
    <property type="term" value="P:transmembrane transport"/>
    <property type="evidence" value="ECO:0007669"/>
    <property type="project" value="InterPro"/>
</dbReference>
<dbReference type="GO" id="GO:0005886">
    <property type="term" value="C:plasma membrane"/>
    <property type="evidence" value="ECO:0007669"/>
    <property type="project" value="UniProtKB-SubCell"/>
</dbReference>
<comment type="subcellular location">
    <subcellularLocation>
        <location evidence="1">Cell membrane</location>
        <topology evidence="1">Multi-pass membrane protein</topology>
    </subcellularLocation>
</comment>
<evidence type="ECO:0000256" key="3">
    <source>
        <dbReference type="ARBA" id="ARBA00022448"/>
    </source>
</evidence>